<evidence type="ECO:0000313" key="2">
    <source>
        <dbReference type="Proteomes" id="UP000248584"/>
    </source>
</evidence>
<comment type="caution">
    <text evidence="1">The sequence shown here is derived from an EMBL/GenBank/DDBJ whole genome shotgun (WGS) entry which is preliminary data.</text>
</comment>
<gene>
    <name evidence="1" type="ORF">LX97_03241</name>
</gene>
<sequence length="68" mass="8173">MKVKSHNGYFDINLNRFVLELGKFSEARVDRFLLSKSLYRNSQSDKQFDSCNQYRNYHNSLETLNRHV</sequence>
<organism evidence="1 2">
    <name type="scientific">Nonlabens dokdonensis</name>
    <dbReference type="NCBI Taxonomy" id="328515"/>
    <lineage>
        <taxon>Bacteria</taxon>
        <taxon>Pseudomonadati</taxon>
        <taxon>Bacteroidota</taxon>
        <taxon>Flavobacteriia</taxon>
        <taxon>Flavobacteriales</taxon>
        <taxon>Flavobacteriaceae</taxon>
        <taxon>Nonlabens</taxon>
    </lineage>
</organism>
<protein>
    <submittedName>
        <fullName evidence="1">Uncharacterized protein</fullName>
    </submittedName>
</protein>
<dbReference type="Proteomes" id="UP000248584">
    <property type="component" value="Unassembled WGS sequence"/>
</dbReference>
<evidence type="ECO:0000313" key="1">
    <source>
        <dbReference type="EMBL" id="PZX36779.1"/>
    </source>
</evidence>
<reference evidence="1 2" key="1">
    <citation type="submission" date="2018-06" db="EMBL/GenBank/DDBJ databases">
        <title>Genomic Encyclopedia of Archaeal and Bacterial Type Strains, Phase II (KMG-II): from individual species to whole genera.</title>
        <authorList>
            <person name="Goeker M."/>
        </authorList>
    </citation>
    <scope>NUCLEOTIDE SEQUENCE [LARGE SCALE GENOMIC DNA]</scope>
    <source>
        <strain evidence="1 2">DSM 17205</strain>
    </source>
</reference>
<proteinExistence type="predicted"/>
<keyword evidence="2" id="KW-1185">Reference proteome</keyword>
<name>A0ABX5PTV4_9FLAO</name>
<accession>A0ABX5PTV4</accession>
<dbReference type="EMBL" id="QKZR01000008">
    <property type="protein sequence ID" value="PZX36779.1"/>
    <property type="molecule type" value="Genomic_DNA"/>
</dbReference>